<keyword evidence="2" id="KW-1185">Reference proteome</keyword>
<evidence type="ECO:0000313" key="1">
    <source>
        <dbReference type="EMBL" id="GLC62471.1"/>
    </source>
</evidence>
<dbReference type="EMBL" id="BRXU01000066">
    <property type="protein sequence ID" value="GLC62471.1"/>
    <property type="molecule type" value="Genomic_DNA"/>
</dbReference>
<dbReference type="Proteomes" id="UP001165080">
    <property type="component" value="Unassembled WGS sequence"/>
</dbReference>
<accession>A0A9W6C1F1</accession>
<comment type="caution">
    <text evidence="1">The sequence shown here is derived from an EMBL/GenBank/DDBJ whole genome shotgun (WGS) entry which is preliminary data.</text>
</comment>
<organism evidence="1 2">
    <name type="scientific">Pleodorina starrii</name>
    <dbReference type="NCBI Taxonomy" id="330485"/>
    <lineage>
        <taxon>Eukaryota</taxon>
        <taxon>Viridiplantae</taxon>
        <taxon>Chlorophyta</taxon>
        <taxon>core chlorophytes</taxon>
        <taxon>Chlorophyceae</taxon>
        <taxon>CS clade</taxon>
        <taxon>Chlamydomonadales</taxon>
        <taxon>Volvocaceae</taxon>
        <taxon>Pleodorina</taxon>
    </lineage>
</organism>
<sequence length="303" mass="33500">MDAFVPELEVQVTLFDYDDVEAEKEAELRRLCLVMRAYLHGKGASNGDGGCFAGRRLLSQILLHSGPLAPVLKEQFDSLRITEAQDCGCFDFTVDPNTPRLPENTECPLWFHAVSDATPVEALGVYLWHEQGHAGGVEITWADADHHPPLAELRIEETDDSTQVTDEDTDAVLVLDGRIVTAFTTEDLTTVAARHGLELEDSDGAVQVLDDVEELLELPASEAICAQVLDAWNLFADIARSVSATLDDTGEAWQQCYDKLFFGNNLPSVTPAGEEYRPCFTVEEQRLIRDVFIRGRAILATHL</sequence>
<reference evidence="1 2" key="1">
    <citation type="journal article" date="2023" name="Commun. Biol.">
        <title>Reorganization of the ancestral sex-determining regions during the evolution of trioecy in Pleodorina starrii.</title>
        <authorList>
            <person name="Takahashi K."/>
            <person name="Suzuki S."/>
            <person name="Kawai-Toyooka H."/>
            <person name="Yamamoto K."/>
            <person name="Hamaji T."/>
            <person name="Ootsuki R."/>
            <person name="Yamaguchi H."/>
            <person name="Kawachi M."/>
            <person name="Higashiyama T."/>
            <person name="Nozaki H."/>
        </authorList>
    </citation>
    <scope>NUCLEOTIDE SEQUENCE [LARGE SCALE GENOMIC DNA]</scope>
    <source>
        <strain evidence="1 2">NIES-4479</strain>
    </source>
</reference>
<protein>
    <submittedName>
        <fullName evidence="1">Uncharacterized protein</fullName>
    </submittedName>
</protein>
<proteinExistence type="predicted"/>
<name>A0A9W6C1F1_9CHLO</name>
<dbReference type="AlphaFoldDB" id="A0A9W6C1F1"/>
<evidence type="ECO:0000313" key="2">
    <source>
        <dbReference type="Proteomes" id="UP001165080"/>
    </source>
</evidence>
<gene>
    <name evidence="1" type="primary">PLESTB003594</name>
    <name evidence="1" type="ORF">PLESTB_001903400</name>
</gene>